<gene>
    <name evidence="2" type="ORF">V5O48_018437</name>
</gene>
<feature type="compositionally biased region" description="Polar residues" evidence="1">
    <location>
        <begin position="181"/>
        <end position="190"/>
    </location>
</feature>
<evidence type="ECO:0000313" key="2">
    <source>
        <dbReference type="EMBL" id="KAL0563626.1"/>
    </source>
</evidence>
<accession>A0ABR3EL85</accession>
<name>A0ABR3EL85_9AGAR</name>
<reference evidence="2 3" key="1">
    <citation type="submission" date="2024-02" db="EMBL/GenBank/DDBJ databases">
        <title>A draft genome for the cacao thread blight pathogen Marasmius crinis-equi.</title>
        <authorList>
            <person name="Cohen S.P."/>
            <person name="Baruah I.K."/>
            <person name="Amoako-Attah I."/>
            <person name="Bukari Y."/>
            <person name="Meinhardt L.W."/>
            <person name="Bailey B.A."/>
        </authorList>
    </citation>
    <scope>NUCLEOTIDE SEQUENCE [LARGE SCALE GENOMIC DNA]</scope>
    <source>
        <strain evidence="2 3">GH-76</strain>
    </source>
</reference>
<evidence type="ECO:0000313" key="3">
    <source>
        <dbReference type="Proteomes" id="UP001465976"/>
    </source>
</evidence>
<dbReference type="EMBL" id="JBAHYK010003338">
    <property type="protein sequence ID" value="KAL0563626.1"/>
    <property type="molecule type" value="Genomic_DNA"/>
</dbReference>
<sequence>MAVSPPHAYPANPPISLHDVDVLEKLLLRKELAEALNKKIEHAAALRGVRDRRCGNAHLWTSWRVSYGVTHWPDVGRVYRKCLAIGHWRHDRPCVSQPRFMTSRLNREQLVEIEELRAMYDALGSKKWSATTNAGGSAEVERGRWIRFLWKQREQPTIETLVAVFWRLLDRPTDEEMESTGWETDSSDGYSASWIVAEPDSDEELHRFRAKEAEQGDEEDDEDELLAGMDEDDEKEADVFPQV</sequence>
<evidence type="ECO:0000256" key="1">
    <source>
        <dbReference type="SAM" id="MobiDB-lite"/>
    </source>
</evidence>
<proteinExistence type="predicted"/>
<comment type="caution">
    <text evidence="2">The sequence shown here is derived from an EMBL/GenBank/DDBJ whole genome shotgun (WGS) entry which is preliminary data.</text>
</comment>
<keyword evidence="3" id="KW-1185">Reference proteome</keyword>
<dbReference type="Proteomes" id="UP001465976">
    <property type="component" value="Unassembled WGS sequence"/>
</dbReference>
<feature type="region of interest" description="Disordered" evidence="1">
    <location>
        <begin position="176"/>
        <end position="243"/>
    </location>
</feature>
<organism evidence="2 3">
    <name type="scientific">Marasmius crinis-equi</name>
    <dbReference type="NCBI Taxonomy" id="585013"/>
    <lineage>
        <taxon>Eukaryota</taxon>
        <taxon>Fungi</taxon>
        <taxon>Dikarya</taxon>
        <taxon>Basidiomycota</taxon>
        <taxon>Agaricomycotina</taxon>
        <taxon>Agaricomycetes</taxon>
        <taxon>Agaricomycetidae</taxon>
        <taxon>Agaricales</taxon>
        <taxon>Marasmiineae</taxon>
        <taxon>Marasmiaceae</taxon>
        <taxon>Marasmius</taxon>
    </lineage>
</organism>
<feature type="compositionally biased region" description="Basic and acidic residues" evidence="1">
    <location>
        <begin position="204"/>
        <end position="214"/>
    </location>
</feature>
<protein>
    <submittedName>
        <fullName evidence="2">Uncharacterized protein</fullName>
    </submittedName>
</protein>
<feature type="compositionally biased region" description="Acidic residues" evidence="1">
    <location>
        <begin position="215"/>
        <end position="236"/>
    </location>
</feature>